<evidence type="ECO:0000259" key="5">
    <source>
        <dbReference type="Pfam" id="PF20990"/>
    </source>
</evidence>
<feature type="compositionally biased region" description="Low complexity" evidence="1">
    <location>
        <begin position="607"/>
        <end position="618"/>
    </location>
</feature>
<feature type="compositionally biased region" description="Gly residues" evidence="1">
    <location>
        <begin position="619"/>
        <end position="639"/>
    </location>
</feature>
<dbReference type="RefSeq" id="WP_273439727.1">
    <property type="nucleotide sequence ID" value="NZ_PKUN01000021.1"/>
</dbReference>
<gene>
    <name evidence="6" type="ORF">C0630_12095</name>
</gene>
<keyword evidence="2" id="KW-1133">Transmembrane helix</keyword>
<dbReference type="AlphaFoldDB" id="A0A2N6CVC1"/>
<feature type="transmembrane region" description="Helical" evidence="2">
    <location>
        <begin position="473"/>
        <end position="498"/>
    </location>
</feature>
<feature type="transmembrane region" description="Helical" evidence="2">
    <location>
        <begin position="413"/>
        <end position="437"/>
    </location>
</feature>
<dbReference type="STRING" id="1111735.GCA_000428045_00724"/>
<evidence type="ECO:0000313" key="6">
    <source>
        <dbReference type="EMBL" id="PLX61135.1"/>
    </source>
</evidence>
<dbReference type="InterPro" id="IPR048389">
    <property type="entry name" value="YciQ-like_C"/>
</dbReference>
<feature type="domain" description="DUF2207" evidence="4">
    <location>
        <begin position="25"/>
        <end position="217"/>
    </location>
</feature>
<feature type="domain" description="Predicted membrane protein YciQ-like C-terminal" evidence="5">
    <location>
        <begin position="274"/>
        <end position="433"/>
    </location>
</feature>
<evidence type="ECO:0000259" key="4">
    <source>
        <dbReference type="Pfam" id="PF09972"/>
    </source>
</evidence>
<feature type="region of interest" description="Disordered" evidence="1">
    <location>
        <begin position="607"/>
        <end position="639"/>
    </location>
</feature>
<organism evidence="6 7">
    <name type="scientific">Sedimenticola selenatireducens</name>
    <dbReference type="NCBI Taxonomy" id="191960"/>
    <lineage>
        <taxon>Bacteria</taxon>
        <taxon>Pseudomonadati</taxon>
        <taxon>Pseudomonadota</taxon>
        <taxon>Gammaproteobacteria</taxon>
        <taxon>Chromatiales</taxon>
        <taxon>Sedimenticolaceae</taxon>
        <taxon>Sedimenticola</taxon>
    </lineage>
</organism>
<proteinExistence type="predicted"/>
<evidence type="ECO:0000256" key="3">
    <source>
        <dbReference type="SAM" id="SignalP"/>
    </source>
</evidence>
<dbReference type="InterPro" id="IPR018702">
    <property type="entry name" value="DUF2207"/>
</dbReference>
<dbReference type="Proteomes" id="UP000235015">
    <property type="component" value="Unassembled WGS sequence"/>
</dbReference>
<evidence type="ECO:0000313" key="7">
    <source>
        <dbReference type="Proteomes" id="UP000235015"/>
    </source>
</evidence>
<feature type="transmembrane region" description="Helical" evidence="2">
    <location>
        <begin position="449"/>
        <end position="467"/>
    </location>
</feature>
<feature type="signal peptide" evidence="3">
    <location>
        <begin position="1"/>
        <end position="22"/>
    </location>
</feature>
<sequence length="639" mass="69902">MARIILRLCLPLLLALSTPGMARERILDYFSDIQVQRDGSMVVEEAIEVRAEGNKIRRGIFRDFPTDYKDRLGNRYRVGFELLEVRRDGHTEPYHTEAQSNGIRIYVGNKNVILKPGVYRYTLRYRTNRQLGFFDDHDELYWNVTGNGWDFPIERAAARVTLPPDIPVDAIQVEGYTGAKGDRGKQYSARVDGNGDALFETTTPLPVHHGLTLVTSWPKGHVIEPDTQQRLTWFLSDNQGFLIAGGVILLLLGYFTAVWYRVGRDPDIGVIIPLYTPPKGYSPAAMRYIQQMGYDHQAFGAAVVNMAVSGYLRIKEDKAGKFTLEKTGNTPTLAPGEGAIASALFGGGNHKIRLHHTNQQKMSKALEAHKTSLKRDYEKSYFVTNSGFIVPGLLITLALLGAGLWNVGSEEKLIMGAFMMVWLSIWSVAVFKMAVGIYQSWRDARSSGIGSYAKAIGSTLFALPFFAGEVFGIGMLTFAISLPFTLMLLLAIAINVLFYEWLKAPTRAGQQLLQKVEGFKQYLGVAEQDELNFKHPPDKTPALFEAYLPYALALGVEQQWAERFSQVLAAAGQDGHAYHPAWYSGKSWNSHNLTGFSGAVGSAMSSAISSSSHAPGSSSGSGGSGSSGGGGGGGGGGGW</sequence>
<keyword evidence="2" id="KW-0472">Membrane</keyword>
<feature type="transmembrane region" description="Helical" evidence="2">
    <location>
        <begin position="240"/>
        <end position="260"/>
    </location>
</feature>
<feature type="transmembrane region" description="Helical" evidence="2">
    <location>
        <begin position="382"/>
        <end position="407"/>
    </location>
</feature>
<evidence type="ECO:0000256" key="1">
    <source>
        <dbReference type="SAM" id="MobiDB-lite"/>
    </source>
</evidence>
<feature type="domain" description="Predicted membrane protein YciQ-like C-terminal" evidence="5">
    <location>
        <begin position="452"/>
        <end position="564"/>
    </location>
</feature>
<dbReference type="Pfam" id="PF20990">
    <property type="entry name" value="DUF2207_C"/>
    <property type="match status" value="2"/>
</dbReference>
<feature type="chain" id="PRO_5014995754" evidence="3">
    <location>
        <begin position="23"/>
        <end position="639"/>
    </location>
</feature>
<reference evidence="6 7" key="1">
    <citation type="submission" date="2017-11" db="EMBL/GenBank/DDBJ databases">
        <title>Genome-resolved metagenomics identifies genetic mobility, metabolic interactions, and unexpected diversity in perchlorate-reducing communities.</title>
        <authorList>
            <person name="Barnum T.P."/>
            <person name="Figueroa I.A."/>
            <person name="Carlstrom C.I."/>
            <person name="Lucas L.N."/>
            <person name="Engelbrektson A.L."/>
            <person name="Coates J.D."/>
        </authorList>
    </citation>
    <scope>NUCLEOTIDE SEQUENCE [LARGE SCALE GENOMIC DNA]</scope>
    <source>
        <strain evidence="6">BM301</strain>
    </source>
</reference>
<accession>A0A2N6CVC1</accession>
<protein>
    <submittedName>
        <fullName evidence="6">DUF2207 domain-containing protein</fullName>
    </submittedName>
</protein>
<dbReference type="Pfam" id="PF09972">
    <property type="entry name" value="DUF2207"/>
    <property type="match status" value="1"/>
</dbReference>
<keyword evidence="2" id="KW-0812">Transmembrane</keyword>
<dbReference type="EMBL" id="PKUN01000021">
    <property type="protein sequence ID" value="PLX61135.1"/>
    <property type="molecule type" value="Genomic_DNA"/>
</dbReference>
<comment type="caution">
    <text evidence="6">The sequence shown here is derived from an EMBL/GenBank/DDBJ whole genome shotgun (WGS) entry which is preliminary data.</text>
</comment>
<name>A0A2N6CVC1_9GAMM</name>
<evidence type="ECO:0000256" key="2">
    <source>
        <dbReference type="SAM" id="Phobius"/>
    </source>
</evidence>
<keyword evidence="3" id="KW-0732">Signal</keyword>